<feature type="domain" description="RRM" evidence="4">
    <location>
        <begin position="93"/>
        <end position="171"/>
    </location>
</feature>
<dbReference type="Gene3D" id="3.30.70.330">
    <property type="match status" value="2"/>
</dbReference>
<dbReference type="Pfam" id="PF00076">
    <property type="entry name" value="RRM_1"/>
    <property type="match status" value="2"/>
</dbReference>
<dbReference type="GO" id="GO:0003729">
    <property type="term" value="F:mRNA binding"/>
    <property type="evidence" value="ECO:0007669"/>
    <property type="project" value="TreeGrafter"/>
</dbReference>
<sequence>MAATCLNLTPTLSSSWITPKRAVSNWVSSPLLQQKIKYPNLKAGVFTALAVVEEREGGPVTDDGGVAEYEYDSRNDDDSDGGLNDKQEQSRPCELYVCNIPRSIDVPDLMEMFNPHGTVFSVEICRNPDTGLSRGCGYVTMGSMDAAKTAIAALDRSDVGGREMRVRFSVHMNPKRKNTEALNSSPVKNMVYESPHKLYVGNLARAVQPHVLRSHFSQFGTVASAKVLHDRKAGKNRAYGFLSFSSAAERDAAMSLNGTEFCGRRIVVRGLPETTYTAAKT</sequence>
<dbReference type="GO" id="GO:1901259">
    <property type="term" value="P:chloroplast rRNA processing"/>
    <property type="evidence" value="ECO:0007669"/>
    <property type="project" value="TreeGrafter"/>
</dbReference>
<gene>
    <name evidence="5" type="ORF">C1H46_016933</name>
</gene>
<reference evidence="5 6" key="1">
    <citation type="journal article" date="2019" name="G3 (Bethesda)">
        <title>Sequencing of a Wild Apple (Malus baccata) Genome Unravels the Differences Between Cultivated and Wild Apple Species Regarding Disease Resistance and Cold Tolerance.</title>
        <authorList>
            <person name="Chen X."/>
        </authorList>
    </citation>
    <scope>NUCLEOTIDE SEQUENCE [LARGE SCALE GENOMIC DNA]</scope>
    <source>
        <strain evidence="6">cv. Shandingzi</strain>
        <tissue evidence="5">Leaves</tissue>
    </source>
</reference>
<evidence type="ECO:0000256" key="2">
    <source>
        <dbReference type="PROSITE-ProRule" id="PRU00176"/>
    </source>
</evidence>
<evidence type="ECO:0000256" key="3">
    <source>
        <dbReference type="SAM" id="MobiDB-lite"/>
    </source>
</evidence>
<dbReference type="SUPFAM" id="SSF54928">
    <property type="entry name" value="RNA-binding domain, RBD"/>
    <property type="match status" value="2"/>
</dbReference>
<dbReference type="STRING" id="106549.A0A540MFW4"/>
<dbReference type="Proteomes" id="UP000315295">
    <property type="component" value="Unassembled WGS sequence"/>
</dbReference>
<comment type="caution">
    <text evidence="5">The sequence shown here is derived from an EMBL/GenBank/DDBJ whole genome shotgun (WGS) entry which is preliminary data.</text>
</comment>
<dbReference type="AlphaFoldDB" id="A0A540MFW4"/>
<dbReference type="InterPro" id="IPR050502">
    <property type="entry name" value="Euk_RNA-bind_prot"/>
</dbReference>
<dbReference type="InterPro" id="IPR012677">
    <property type="entry name" value="Nucleotide-bd_a/b_plait_sf"/>
</dbReference>
<keyword evidence="6" id="KW-1185">Reference proteome</keyword>
<dbReference type="GO" id="GO:0009535">
    <property type="term" value="C:chloroplast thylakoid membrane"/>
    <property type="evidence" value="ECO:0007669"/>
    <property type="project" value="TreeGrafter"/>
</dbReference>
<dbReference type="InterPro" id="IPR000504">
    <property type="entry name" value="RRM_dom"/>
</dbReference>
<feature type="region of interest" description="Disordered" evidence="3">
    <location>
        <begin position="57"/>
        <end position="88"/>
    </location>
</feature>
<accession>A0A540MFW4</accession>
<evidence type="ECO:0000256" key="1">
    <source>
        <dbReference type="ARBA" id="ARBA00022884"/>
    </source>
</evidence>
<evidence type="ECO:0000313" key="5">
    <source>
        <dbReference type="EMBL" id="TQD97472.1"/>
    </source>
</evidence>
<name>A0A540MFW4_MALBA</name>
<protein>
    <recommendedName>
        <fullName evidence="4">RRM domain-containing protein</fullName>
    </recommendedName>
</protein>
<keyword evidence="1 2" id="KW-0694">RNA-binding</keyword>
<dbReference type="PANTHER" id="PTHR48025">
    <property type="entry name" value="OS02G0815200 PROTEIN"/>
    <property type="match status" value="1"/>
</dbReference>
<feature type="domain" description="RRM" evidence="4">
    <location>
        <begin position="196"/>
        <end position="273"/>
    </location>
</feature>
<dbReference type="PROSITE" id="PS50102">
    <property type="entry name" value="RRM"/>
    <property type="match status" value="2"/>
</dbReference>
<organism evidence="5 6">
    <name type="scientific">Malus baccata</name>
    <name type="common">Siberian crab apple</name>
    <name type="synonym">Pyrus baccata</name>
    <dbReference type="NCBI Taxonomy" id="106549"/>
    <lineage>
        <taxon>Eukaryota</taxon>
        <taxon>Viridiplantae</taxon>
        <taxon>Streptophyta</taxon>
        <taxon>Embryophyta</taxon>
        <taxon>Tracheophyta</taxon>
        <taxon>Spermatophyta</taxon>
        <taxon>Magnoliopsida</taxon>
        <taxon>eudicotyledons</taxon>
        <taxon>Gunneridae</taxon>
        <taxon>Pentapetalae</taxon>
        <taxon>rosids</taxon>
        <taxon>fabids</taxon>
        <taxon>Rosales</taxon>
        <taxon>Rosaceae</taxon>
        <taxon>Amygdaloideae</taxon>
        <taxon>Maleae</taxon>
        <taxon>Malus</taxon>
    </lineage>
</organism>
<dbReference type="EMBL" id="VIEB01000272">
    <property type="protein sequence ID" value="TQD97472.1"/>
    <property type="molecule type" value="Genomic_DNA"/>
</dbReference>
<evidence type="ECO:0000259" key="4">
    <source>
        <dbReference type="PROSITE" id="PS50102"/>
    </source>
</evidence>
<dbReference type="PANTHER" id="PTHR48025:SF7">
    <property type="entry name" value="RNA-BINDING (RRM_RBD_RNP MOTIFS) FAMILY PROTEIN"/>
    <property type="match status" value="1"/>
</dbReference>
<dbReference type="SMART" id="SM00360">
    <property type="entry name" value="RRM"/>
    <property type="match status" value="2"/>
</dbReference>
<evidence type="ECO:0000313" key="6">
    <source>
        <dbReference type="Proteomes" id="UP000315295"/>
    </source>
</evidence>
<proteinExistence type="predicted"/>
<dbReference type="InterPro" id="IPR035979">
    <property type="entry name" value="RBD_domain_sf"/>
</dbReference>